<name>A0A1J0EQE0_9PSED</name>
<dbReference type="AlphaFoldDB" id="A0A1J0EQE0"/>
<dbReference type="EMBL" id="CP017886">
    <property type="protein sequence ID" value="APC18155.1"/>
    <property type="molecule type" value="Genomic_DNA"/>
</dbReference>
<evidence type="ECO:0000313" key="2">
    <source>
        <dbReference type="EMBL" id="APC18155.1"/>
    </source>
</evidence>
<proteinExistence type="predicted"/>
<dbReference type="InterPro" id="IPR005039">
    <property type="entry name" value="Ant_C"/>
</dbReference>
<evidence type="ECO:0000313" key="3">
    <source>
        <dbReference type="Proteomes" id="UP000182567"/>
    </source>
</evidence>
<dbReference type="Pfam" id="PF03374">
    <property type="entry name" value="ANT"/>
    <property type="match status" value="1"/>
</dbReference>
<dbReference type="OrthoDB" id="79831at2"/>
<evidence type="ECO:0000259" key="1">
    <source>
        <dbReference type="Pfam" id="PF03374"/>
    </source>
</evidence>
<reference evidence="3" key="1">
    <citation type="submission" date="2016-10" db="EMBL/GenBank/DDBJ databases">
        <title>Pseudomonas frederiksbergensis ERGS4:02 complete genome.</title>
        <authorList>
            <person name="Kumar R."/>
            <person name="Acharya V."/>
            <person name="Singh D."/>
        </authorList>
    </citation>
    <scope>NUCLEOTIDE SEQUENCE [LARGE SCALE GENOMIC DNA]</scope>
    <source>
        <strain evidence="3">ERGS4:02</strain>
    </source>
</reference>
<dbReference type="Pfam" id="PF09669">
    <property type="entry name" value="Phage_pRha"/>
    <property type="match status" value="1"/>
</dbReference>
<dbReference type="InterPro" id="IPR014054">
    <property type="entry name" value="Phage_regulatory_Rha"/>
</dbReference>
<accession>A0A1J0EQE0</accession>
<organism evidence="2 3">
    <name type="scientific">Pseudomonas frederiksbergensis</name>
    <dbReference type="NCBI Taxonomy" id="104087"/>
    <lineage>
        <taxon>Bacteria</taxon>
        <taxon>Pseudomonadati</taxon>
        <taxon>Pseudomonadota</taxon>
        <taxon>Gammaproteobacteria</taxon>
        <taxon>Pseudomonadales</taxon>
        <taxon>Pseudomonadaceae</taxon>
        <taxon>Pseudomonas</taxon>
    </lineage>
</organism>
<sequence>MQSQPNSSNTPIHVATRFHNSQNVSRTVSMSSSEIAELTGKQHKHVIRDIREMLAELEKDGPVLGHVREDKDSRGYTENFHLDRELTETLVTGYSIPLRHKVIRRLHELEEKVAKPAFDLAALSDPRTLLALLTQNVTKVVTLEADNSELSHENLMLEQKVAADAPKVGFFDAVTVTHETYSVAEAAKLIGTGQNRLMAFLRQRRWVTIRKNEPMQGPIESGYLASKLSTFEHPENGKTTVVTPRVTGKGLTKLQAMWSRREADLLGGAQ</sequence>
<gene>
    <name evidence="2" type="ORF">BLL42_21400</name>
</gene>
<feature type="domain" description="Antirepressor protein C-terminal" evidence="1">
    <location>
        <begin position="158"/>
        <end position="258"/>
    </location>
</feature>
<dbReference type="GO" id="GO:0003677">
    <property type="term" value="F:DNA binding"/>
    <property type="evidence" value="ECO:0007669"/>
    <property type="project" value="InterPro"/>
</dbReference>
<protein>
    <recommendedName>
        <fullName evidence="1">Antirepressor protein C-terminal domain-containing protein</fullName>
    </recommendedName>
</protein>
<dbReference type="Proteomes" id="UP000182567">
    <property type="component" value="Chromosome"/>
</dbReference>